<keyword evidence="1" id="KW-0812">Transmembrane</keyword>
<dbReference type="Proteomes" id="UP000067625">
    <property type="component" value="Chromosome"/>
</dbReference>
<keyword evidence="1" id="KW-0472">Membrane</keyword>
<dbReference type="RefSeq" id="WP_053605255.1">
    <property type="nucleotide sequence ID" value="NZ_CP012600.1"/>
</dbReference>
<feature type="transmembrane region" description="Helical" evidence="1">
    <location>
        <begin position="38"/>
        <end position="61"/>
    </location>
</feature>
<name>A0A0M3RAL8_9BACI</name>
<dbReference type="OrthoDB" id="2679428at2"/>
<keyword evidence="3" id="KW-1185">Reference proteome</keyword>
<feature type="transmembrane region" description="Helical" evidence="1">
    <location>
        <begin position="7"/>
        <end position="26"/>
    </location>
</feature>
<feature type="transmembrane region" description="Helical" evidence="1">
    <location>
        <begin position="104"/>
        <end position="125"/>
    </location>
</feature>
<dbReference type="EMBL" id="CP012600">
    <property type="protein sequence ID" value="ALC83412.1"/>
    <property type="molecule type" value="Genomic_DNA"/>
</dbReference>
<evidence type="ECO:0000256" key="1">
    <source>
        <dbReference type="SAM" id="Phobius"/>
    </source>
</evidence>
<dbReference type="PATRIC" id="fig|1441095.3.peg.4210"/>
<reference evidence="2 3" key="2">
    <citation type="journal article" date="2016" name="Int. J. Syst. Evol. Microbiol.">
        <title>Bacillus gobiensis sp. nov., isolated from a soil sample.</title>
        <authorList>
            <person name="Liu B."/>
            <person name="Liu G.H."/>
            <person name="Cetin S."/>
            <person name="Schumann P."/>
            <person name="Pan Z.Z."/>
            <person name="Chen Q.Q."/>
        </authorList>
    </citation>
    <scope>NUCLEOTIDE SEQUENCE [LARGE SCALE GENOMIC DNA]</scope>
    <source>
        <strain evidence="2 3">FJAT-4402</strain>
    </source>
</reference>
<reference evidence="3" key="1">
    <citation type="submission" date="2015-08" db="EMBL/GenBank/DDBJ databases">
        <title>Genome sequencing project for genomic taxonomy and phylogenomics of Bacillus-like bacteria.</title>
        <authorList>
            <person name="Liu B."/>
            <person name="Wang J."/>
            <person name="Zhu Y."/>
            <person name="Liu G."/>
            <person name="Chen Q."/>
            <person name="Chen Z."/>
            <person name="Lan J."/>
            <person name="Che J."/>
            <person name="Ge C."/>
            <person name="Shi H."/>
            <person name="Pan Z."/>
            <person name="Liu X."/>
        </authorList>
    </citation>
    <scope>NUCLEOTIDE SEQUENCE [LARGE SCALE GENOMIC DNA]</scope>
    <source>
        <strain evidence="3">FJAT-4402</strain>
    </source>
</reference>
<proteinExistence type="predicted"/>
<organism evidence="2 3">
    <name type="scientific">Bacillus gobiensis</name>
    <dbReference type="NCBI Taxonomy" id="1441095"/>
    <lineage>
        <taxon>Bacteria</taxon>
        <taxon>Bacillati</taxon>
        <taxon>Bacillota</taxon>
        <taxon>Bacilli</taxon>
        <taxon>Bacillales</taxon>
        <taxon>Bacillaceae</taxon>
        <taxon>Bacillus</taxon>
    </lineage>
</organism>
<gene>
    <name evidence="2" type="ORF">AM592_19075</name>
</gene>
<evidence type="ECO:0008006" key="4">
    <source>
        <dbReference type="Google" id="ProtNLM"/>
    </source>
</evidence>
<keyword evidence="1" id="KW-1133">Transmembrane helix</keyword>
<feature type="transmembrane region" description="Helical" evidence="1">
    <location>
        <begin position="73"/>
        <end position="92"/>
    </location>
</feature>
<dbReference type="AlphaFoldDB" id="A0A0M3RAL8"/>
<accession>A0A0M3RAL8</accession>
<sequence>MKNYLYTALWGVIVWFFATIFFVLIGERVLYSPGTSGFTISIVFLLIGTGILLSGVTYVCLIFDKSENAALKFGLIGTIVGLTLDTFSISNHHVIFPKLDDSQVIAFTAWMTFAYALFLIIPTIINERKKRQSN</sequence>
<dbReference type="InterPro" id="IPR020509">
    <property type="entry name" value="Uncharacterised_YnzE"/>
</dbReference>
<protein>
    <recommendedName>
        <fullName evidence="4">DUF5367 domain-containing protein</fullName>
    </recommendedName>
</protein>
<evidence type="ECO:0000313" key="3">
    <source>
        <dbReference type="Proteomes" id="UP000067625"/>
    </source>
</evidence>
<evidence type="ECO:0000313" key="2">
    <source>
        <dbReference type="EMBL" id="ALC83412.1"/>
    </source>
</evidence>
<dbReference type="Pfam" id="PF17329">
    <property type="entry name" value="DUF5367"/>
    <property type="match status" value="1"/>
</dbReference>